<comment type="caution">
    <text evidence="2">The sequence shown here is derived from an EMBL/GenBank/DDBJ whole genome shotgun (WGS) entry which is preliminary data.</text>
</comment>
<gene>
    <name evidence="2" type="ORF">ACFPGP_04245</name>
</gene>
<proteinExistence type="predicted"/>
<dbReference type="RefSeq" id="WP_378587328.1">
    <property type="nucleotide sequence ID" value="NZ_JBHSKD010000004.1"/>
</dbReference>
<dbReference type="SMART" id="SM00028">
    <property type="entry name" value="TPR"/>
    <property type="match status" value="2"/>
</dbReference>
<name>A0ABW0BF30_9ACTN</name>
<dbReference type="Proteomes" id="UP001596087">
    <property type="component" value="Unassembled WGS sequence"/>
</dbReference>
<sequence length="241" mass="25747">MIDPHPLWDFDDPAGSEQRLREAASAAAGGDRLAWETQVARALGLQERYDEGHALLDEVAGGDATGEVAVRVALERGRLHRSAGDPGTARPLFDEAARLAADAGLDELHVDALHMVALVVSPEESLAVGRHALDVARASTDPRARDWDASLLNNLGMTHADAGDHVAALVCFEEALEARERIGDVGRTRVARWMVAWSLRHLGRTAEALAMQQALRAELAADGEHDPFVDEEIALLGGGPG</sequence>
<dbReference type="InterPro" id="IPR011990">
    <property type="entry name" value="TPR-like_helical_dom_sf"/>
</dbReference>
<keyword evidence="1" id="KW-0802">TPR repeat</keyword>
<evidence type="ECO:0000313" key="3">
    <source>
        <dbReference type="Proteomes" id="UP001596087"/>
    </source>
</evidence>
<reference evidence="3" key="1">
    <citation type="journal article" date="2019" name="Int. J. Syst. Evol. Microbiol.">
        <title>The Global Catalogue of Microorganisms (GCM) 10K type strain sequencing project: providing services to taxonomists for standard genome sequencing and annotation.</title>
        <authorList>
            <consortium name="The Broad Institute Genomics Platform"/>
            <consortium name="The Broad Institute Genome Sequencing Center for Infectious Disease"/>
            <person name="Wu L."/>
            <person name="Ma J."/>
        </authorList>
    </citation>
    <scope>NUCLEOTIDE SEQUENCE [LARGE SCALE GENOMIC DNA]</scope>
    <source>
        <strain evidence="3">DFY41</strain>
    </source>
</reference>
<dbReference type="EMBL" id="JBHSKD010000004">
    <property type="protein sequence ID" value="MFC5175870.1"/>
    <property type="molecule type" value="Genomic_DNA"/>
</dbReference>
<evidence type="ECO:0000313" key="2">
    <source>
        <dbReference type="EMBL" id="MFC5175870.1"/>
    </source>
</evidence>
<accession>A0ABW0BF30</accession>
<dbReference type="PROSITE" id="PS50005">
    <property type="entry name" value="TPR"/>
    <property type="match status" value="1"/>
</dbReference>
<dbReference type="Pfam" id="PF13424">
    <property type="entry name" value="TPR_12"/>
    <property type="match status" value="1"/>
</dbReference>
<dbReference type="SUPFAM" id="SSF48452">
    <property type="entry name" value="TPR-like"/>
    <property type="match status" value="1"/>
</dbReference>
<protein>
    <submittedName>
        <fullName evidence="2">Tetratricopeptide repeat protein</fullName>
    </submittedName>
</protein>
<dbReference type="InterPro" id="IPR019734">
    <property type="entry name" value="TPR_rpt"/>
</dbReference>
<organism evidence="2 3">
    <name type="scientific">Nocardioides taihuensis</name>
    <dbReference type="NCBI Taxonomy" id="1835606"/>
    <lineage>
        <taxon>Bacteria</taxon>
        <taxon>Bacillati</taxon>
        <taxon>Actinomycetota</taxon>
        <taxon>Actinomycetes</taxon>
        <taxon>Propionibacteriales</taxon>
        <taxon>Nocardioidaceae</taxon>
        <taxon>Nocardioides</taxon>
    </lineage>
</organism>
<evidence type="ECO:0000256" key="1">
    <source>
        <dbReference type="PROSITE-ProRule" id="PRU00339"/>
    </source>
</evidence>
<feature type="repeat" description="TPR" evidence="1">
    <location>
        <begin position="149"/>
        <end position="182"/>
    </location>
</feature>
<keyword evidence="3" id="KW-1185">Reference proteome</keyword>
<dbReference type="Gene3D" id="1.25.40.10">
    <property type="entry name" value="Tetratricopeptide repeat domain"/>
    <property type="match status" value="1"/>
</dbReference>